<dbReference type="Proteomes" id="UP001054252">
    <property type="component" value="Unassembled WGS sequence"/>
</dbReference>
<sequence>MEVDIIGHQWSLGSLNWVDFCHGDLQDLHSTRMKAKKSLWFTGGAFPSMSLYAGSNQ</sequence>
<comment type="caution">
    <text evidence="1">The sequence shown here is derived from an EMBL/GenBank/DDBJ whole genome shotgun (WGS) entry which is preliminary data.</text>
</comment>
<name>A0AAV5JH08_9ROSI</name>
<dbReference type="EMBL" id="BPVZ01000035">
    <property type="protein sequence ID" value="GKV11758.1"/>
    <property type="molecule type" value="Genomic_DNA"/>
</dbReference>
<evidence type="ECO:0000313" key="2">
    <source>
        <dbReference type="Proteomes" id="UP001054252"/>
    </source>
</evidence>
<organism evidence="1 2">
    <name type="scientific">Rubroshorea leprosula</name>
    <dbReference type="NCBI Taxonomy" id="152421"/>
    <lineage>
        <taxon>Eukaryota</taxon>
        <taxon>Viridiplantae</taxon>
        <taxon>Streptophyta</taxon>
        <taxon>Embryophyta</taxon>
        <taxon>Tracheophyta</taxon>
        <taxon>Spermatophyta</taxon>
        <taxon>Magnoliopsida</taxon>
        <taxon>eudicotyledons</taxon>
        <taxon>Gunneridae</taxon>
        <taxon>Pentapetalae</taxon>
        <taxon>rosids</taxon>
        <taxon>malvids</taxon>
        <taxon>Malvales</taxon>
        <taxon>Dipterocarpaceae</taxon>
        <taxon>Rubroshorea</taxon>
    </lineage>
</organism>
<keyword evidence="2" id="KW-1185">Reference proteome</keyword>
<accession>A0AAV5JH08</accession>
<proteinExistence type="predicted"/>
<gene>
    <name evidence="1" type="ORF">SLEP1_g22981</name>
</gene>
<reference evidence="1 2" key="1">
    <citation type="journal article" date="2021" name="Commun. Biol.">
        <title>The genome of Shorea leprosula (Dipterocarpaceae) highlights the ecological relevance of drought in aseasonal tropical rainforests.</title>
        <authorList>
            <person name="Ng K.K.S."/>
            <person name="Kobayashi M.J."/>
            <person name="Fawcett J.A."/>
            <person name="Hatakeyama M."/>
            <person name="Paape T."/>
            <person name="Ng C.H."/>
            <person name="Ang C.C."/>
            <person name="Tnah L.H."/>
            <person name="Lee C.T."/>
            <person name="Nishiyama T."/>
            <person name="Sese J."/>
            <person name="O'Brien M.J."/>
            <person name="Copetti D."/>
            <person name="Mohd Noor M.I."/>
            <person name="Ong R.C."/>
            <person name="Putra M."/>
            <person name="Sireger I.Z."/>
            <person name="Indrioko S."/>
            <person name="Kosugi Y."/>
            <person name="Izuno A."/>
            <person name="Isagi Y."/>
            <person name="Lee S.L."/>
            <person name="Shimizu K.K."/>
        </authorList>
    </citation>
    <scope>NUCLEOTIDE SEQUENCE [LARGE SCALE GENOMIC DNA]</scope>
    <source>
        <strain evidence="1">214</strain>
    </source>
</reference>
<protein>
    <submittedName>
        <fullName evidence="1">Uncharacterized protein</fullName>
    </submittedName>
</protein>
<dbReference type="AlphaFoldDB" id="A0AAV5JH08"/>
<evidence type="ECO:0000313" key="1">
    <source>
        <dbReference type="EMBL" id="GKV11758.1"/>
    </source>
</evidence>